<reference evidence="6 7" key="1">
    <citation type="submission" date="2016-10" db="EMBL/GenBank/DDBJ databases">
        <authorList>
            <person name="de Groot N.N."/>
        </authorList>
    </citation>
    <scope>NUCLEOTIDE SEQUENCE [LARGE SCALE GENOMIC DNA]</scope>
    <source>
        <strain evidence="6 7">CGMCC 4.5598</strain>
    </source>
</reference>
<dbReference type="AlphaFoldDB" id="A0A1I0L4T1"/>
<feature type="domain" description="AMP-binding enzyme C-terminal" evidence="5">
    <location>
        <begin position="419"/>
        <end position="494"/>
    </location>
</feature>
<evidence type="ECO:0000256" key="1">
    <source>
        <dbReference type="ARBA" id="ARBA00006432"/>
    </source>
</evidence>
<dbReference type="InterPro" id="IPR025110">
    <property type="entry name" value="AMP-bd_C"/>
</dbReference>
<dbReference type="PRINTS" id="PR00154">
    <property type="entry name" value="AMPBINDING"/>
</dbReference>
<dbReference type="RefSeq" id="WP_091088636.1">
    <property type="nucleotide sequence ID" value="NZ_FOHX01000012.1"/>
</dbReference>
<dbReference type="STRING" id="568860.SAMN05421811_11290"/>
<dbReference type="InterPro" id="IPR020845">
    <property type="entry name" value="AMP-binding_CS"/>
</dbReference>
<dbReference type="PROSITE" id="PS00455">
    <property type="entry name" value="AMP_BINDING"/>
    <property type="match status" value="1"/>
</dbReference>
<dbReference type="FunFam" id="3.30.300.30:FF:000008">
    <property type="entry name" value="2,3-dihydroxybenzoate-AMP ligase"/>
    <property type="match status" value="1"/>
</dbReference>
<comment type="similarity">
    <text evidence="1">Belongs to the ATP-dependent AMP-binding enzyme family.</text>
</comment>
<dbReference type="Pfam" id="PF13193">
    <property type="entry name" value="AMP-binding_C"/>
    <property type="match status" value="1"/>
</dbReference>
<dbReference type="Pfam" id="PF00501">
    <property type="entry name" value="AMP-binding"/>
    <property type="match status" value="1"/>
</dbReference>
<dbReference type="PANTHER" id="PTHR43201">
    <property type="entry name" value="ACYL-COA SYNTHETASE"/>
    <property type="match status" value="1"/>
</dbReference>
<dbReference type="PANTHER" id="PTHR43201:SF5">
    <property type="entry name" value="MEDIUM-CHAIN ACYL-COA LIGASE ACSF2, MITOCHONDRIAL"/>
    <property type="match status" value="1"/>
</dbReference>
<dbReference type="Gene3D" id="3.30.300.30">
    <property type="match status" value="1"/>
</dbReference>
<evidence type="ECO:0000259" key="5">
    <source>
        <dbReference type="Pfam" id="PF13193"/>
    </source>
</evidence>
<dbReference type="CDD" id="cd17631">
    <property type="entry name" value="FACL_FadD13-like"/>
    <property type="match status" value="1"/>
</dbReference>
<dbReference type="InterPro" id="IPR020459">
    <property type="entry name" value="AMP-binding"/>
</dbReference>
<accession>A0A1I0L4T1</accession>
<dbReference type="EMBL" id="FOHX01000012">
    <property type="protein sequence ID" value="SEU34633.1"/>
    <property type="molecule type" value="Genomic_DNA"/>
</dbReference>
<evidence type="ECO:0000256" key="3">
    <source>
        <dbReference type="SAM" id="MobiDB-lite"/>
    </source>
</evidence>
<feature type="domain" description="AMP-dependent synthetase/ligase" evidence="4">
    <location>
        <begin position="12"/>
        <end position="368"/>
    </location>
</feature>
<dbReference type="SUPFAM" id="SSF56801">
    <property type="entry name" value="Acetyl-CoA synthetase-like"/>
    <property type="match status" value="1"/>
</dbReference>
<protein>
    <submittedName>
        <fullName evidence="6">Fatty-acyl-CoA synthase</fullName>
    </submittedName>
</protein>
<dbReference type="GO" id="GO:0031956">
    <property type="term" value="F:medium-chain fatty acid-CoA ligase activity"/>
    <property type="evidence" value="ECO:0007669"/>
    <property type="project" value="TreeGrafter"/>
</dbReference>
<dbReference type="InterPro" id="IPR045851">
    <property type="entry name" value="AMP-bd_C_sf"/>
</dbReference>
<organism evidence="6 7">
    <name type="scientific">Nonomuraea wenchangensis</name>
    <dbReference type="NCBI Taxonomy" id="568860"/>
    <lineage>
        <taxon>Bacteria</taxon>
        <taxon>Bacillati</taxon>
        <taxon>Actinomycetota</taxon>
        <taxon>Actinomycetes</taxon>
        <taxon>Streptosporangiales</taxon>
        <taxon>Streptosporangiaceae</taxon>
        <taxon>Nonomuraea</taxon>
    </lineage>
</organism>
<dbReference type="InterPro" id="IPR042099">
    <property type="entry name" value="ANL_N_sf"/>
</dbReference>
<evidence type="ECO:0000259" key="4">
    <source>
        <dbReference type="Pfam" id="PF00501"/>
    </source>
</evidence>
<dbReference type="GO" id="GO:0006631">
    <property type="term" value="P:fatty acid metabolic process"/>
    <property type="evidence" value="ECO:0007669"/>
    <property type="project" value="TreeGrafter"/>
</dbReference>
<sequence>MRNAGLGGWPARRAQMSPNRTAFVHDGREATYARVHERTTRLASSLRGAGVRAGDRVAYLGPNHVAFAETMFATHMLGGIFVPLNFRLTAPEIAYMMEDSGASILIYAPECAAVVRDFPELPGLRTAVALESPAPGEREYETFLSEGDATPIDTPVALDDIALILYTSGTTGRPKGAMLSHANLVWNCFNIMVGIDVASTEVTLISAPLFHVAALNQTLLPTFLKGGTSLIMPTWDVDSCYDLIEKHRVTWMFGVTAMFAAFARSSRWADADLSSLRTLMSGGAAIPVALIRTYQERGLVFCQGYGLTETSPGATFLEPGESVRKVGSAGVPVFFANIRVVRPDGTEAEVGEAGEVHIQGPNVTPGYWRNPEATAAALTEGGWFHSGDIATLDDEGHLHIVDRLKDMYISGGENVYPAEVEGVLFEHPAVAEAAVVGVPDEKWGEVGRAFVVPRDGVALTAAELADFLRSRLAKYKIPVYVDIVDTLPKTGSGKILKPELRTRLLPPGAAPPRSPATTSPEPQEQKRSAPGIRPRGRP</sequence>
<evidence type="ECO:0000256" key="2">
    <source>
        <dbReference type="ARBA" id="ARBA00022598"/>
    </source>
</evidence>
<dbReference type="Proteomes" id="UP000199361">
    <property type="component" value="Unassembled WGS sequence"/>
</dbReference>
<name>A0A1I0L4T1_9ACTN</name>
<keyword evidence="2" id="KW-0436">Ligase</keyword>
<dbReference type="Gene3D" id="3.40.50.12780">
    <property type="entry name" value="N-terminal domain of ligase-like"/>
    <property type="match status" value="1"/>
</dbReference>
<dbReference type="InterPro" id="IPR000873">
    <property type="entry name" value="AMP-dep_synth/lig_dom"/>
</dbReference>
<dbReference type="NCBIfam" id="NF004837">
    <property type="entry name" value="PRK06187.1"/>
    <property type="match status" value="1"/>
</dbReference>
<dbReference type="OrthoDB" id="9803968at2"/>
<proteinExistence type="inferred from homology"/>
<gene>
    <name evidence="6" type="ORF">SAMN05421811_11290</name>
</gene>
<evidence type="ECO:0000313" key="6">
    <source>
        <dbReference type="EMBL" id="SEU34633.1"/>
    </source>
</evidence>
<feature type="region of interest" description="Disordered" evidence="3">
    <location>
        <begin position="498"/>
        <end position="538"/>
    </location>
</feature>
<evidence type="ECO:0000313" key="7">
    <source>
        <dbReference type="Proteomes" id="UP000199361"/>
    </source>
</evidence>
<keyword evidence="7" id="KW-1185">Reference proteome</keyword>